<dbReference type="RefSeq" id="WP_017868554.1">
    <property type="nucleotide sequence ID" value="NZ_BJYB01000009.1"/>
</dbReference>
<evidence type="ECO:0000313" key="2">
    <source>
        <dbReference type="Proteomes" id="UP000051886"/>
    </source>
</evidence>
<dbReference type="AlphaFoldDB" id="A0A0R2L7H6"/>
<sequence>MKKNFLIGFGVGMSALACAYIYWHQLTASKQDQLAVKLDDKFATGRDKAADIEAKAVDFAGTNVQAALSSLKDSTSKLKGHLNSARQNFDDESEVMQDDIVIDHRSAFSKVKQNAEQEGFRPTEKFYPHNN</sequence>
<proteinExistence type="predicted"/>
<reference evidence="1 2" key="1">
    <citation type="journal article" date="2015" name="Genome Announc.">
        <title>Expanding the biotechnology potential of lactobacilli through comparative genomics of 213 strains and associated genera.</title>
        <authorList>
            <person name="Sun Z."/>
            <person name="Harris H.M."/>
            <person name="McCann A."/>
            <person name="Guo C."/>
            <person name="Argimon S."/>
            <person name="Zhang W."/>
            <person name="Yang X."/>
            <person name="Jeffery I.B."/>
            <person name="Cooney J.C."/>
            <person name="Kagawa T.F."/>
            <person name="Liu W."/>
            <person name="Song Y."/>
            <person name="Salvetti E."/>
            <person name="Wrobel A."/>
            <person name="Rasinkangas P."/>
            <person name="Parkhill J."/>
            <person name="Rea M.C."/>
            <person name="O'Sullivan O."/>
            <person name="Ritari J."/>
            <person name="Douillard F.P."/>
            <person name="Paul Ross R."/>
            <person name="Yang R."/>
            <person name="Briner A.E."/>
            <person name="Felis G.E."/>
            <person name="de Vos W.M."/>
            <person name="Barrangou R."/>
            <person name="Klaenhammer T.R."/>
            <person name="Caufield P.W."/>
            <person name="Cui Y."/>
            <person name="Zhang H."/>
            <person name="O'Toole P.W."/>
        </authorList>
    </citation>
    <scope>NUCLEOTIDE SEQUENCE [LARGE SCALE GENOMIC DNA]</scope>
    <source>
        <strain evidence="1 2">NBRC 103219</strain>
    </source>
</reference>
<gene>
    <name evidence="1" type="ORF">IV66_GL000510</name>
</gene>
<comment type="caution">
    <text evidence="1">The sequence shown here is derived from an EMBL/GenBank/DDBJ whole genome shotgun (WGS) entry which is preliminary data.</text>
</comment>
<protein>
    <recommendedName>
        <fullName evidence="3">Lipoprotein</fullName>
    </recommendedName>
</protein>
<dbReference type="Proteomes" id="UP000051886">
    <property type="component" value="Unassembled WGS sequence"/>
</dbReference>
<dbReference type="OrthoDB" id="2325343at2"/>
<keyword evidence="2" id="KW-1185">Reference proteome</keyword>
<name>A0A0R2L7H6_9LACO</name>
<evidence type="ECO:0008006" key="3">
    <source>
        <dbReference type="Google" id="ProtNLM"/>
    </source>
</evidence>
<dbReference type="PROSITE" id="PS51257">
    <property type="entry name" value="PROKAR_LIPOPROTEIN"/>
    <property type="match status" value="1"/>
</dbReference>
<organism evidence="1 2">
    <name type="scientific">Ligilactobacillus pobuzihii</name>
    <dbReference type="NCBI Taxonomy" id="449659"/>
    <lineage>
        <taxon>Bacteria</taxon>
        <taxon>Bacillati</taxon>
        <taxon>Bacillota</taxon>
        <taxon>Bacilli</taxon>
        <taxon>Lactobacillales</taxon>
        <taxon>Lactobacillaceae</taxon>
        <taxon>Ligilactobacillus</taxon>
    </lineage>
</organism>
<evidence type="ECO:0000313" key="1">
    <source>
        <dbReference type="EMBL" id="KRN97376.1"/>
    </source>
</evidence>
<dbReference type="EMBL" id="JQCN01000061">
    <property type="protein sequence ID" value="KRN97376.1"/>
    <property type="molecule type" value="Genomic_DNA"/>
</dbReference>
<dbReference type="PATRIC" id="fig|449659.4.peg.514"/>
<accession>A0A0R2L7H6</accession>